<dbReference type="InterPro" id="IPR011037">
    <property type="entry name" value="Pyrv_Knase-like_insert_dom_sf"/>
</dbReference>
<feature type="domain" description="MOSC" evidence="2">
    <location>
        <begin position="53"/>
        <end position="179"/>
    </location>
</feature>
<evidence type="ECO:0000259" key="2">
    <source>
        <dbReference type="PROSITE" id="PS51340"/>
    </source>
</evidence>
<feature type="region of interest" description="Disordered" evidence="1">
    <location>
        <begin position="1"/>
        <end position="39"/>
    </location>
</feature>
<dbReference type="Pfam" id="PF03473">
    <property type="entry name" value="MOSC"/>
    <property type="match status" value="1"/>
</dbReference>
<accession>A0ABV1NVG3</accession>
<proteinExistence type="predicted"/>
<dbReference type="PROSITE" id="PS51340">
    <property type="entry name" value="MOSC"/>
    <property type="match status" value="1"/>
</dbReference>
<protein>
    <submittedName>
        <fullName evidence="3">MOSC domain-containing protein</fullName>
    </submittedName>
</protein>
<reference evidence="3 4" key="1">
    <citation type="submission" date="2024-02" db="EMBL/GenBank/DDBJ databases">
        <title>Full genome sequence of Nocardioides kribbensis.</title>
        <authorList>
            <person name="Poletto B.L."/>
            <person name="Silva G."/>
            <person name="Galante D."/>
            <person name="Campos K.R."/>
            <person name="Santos M.B.N."/>
            <person name="Sacchi C.T."/>
        </authorList>
    </citation>
    <scope>NUCLEOTIDE SEQUENCE [LARGE SCALE GENOMIC DNA]</scope>
    <source>
        <strain evidence="3 4">O4R</strain>
    </source>
</reference>
<sequence length="200" mass="20299">MTSPDPSPGSSSTAPTAPGSTTSDAAATDADADATTVPRVTELWVAPERHAPMEPRRRVEVEAGAGVVGDRWHGTRHRHVTLQSADALLEAAEALGAPVPASATRRTVTVSHGVVPTDPGARLRVGGVELEVVRVAAPCALMERSMGPGGAAALRRRGGSVLRALSSGPITVGDPVEGLLTAPTPSRGAGPARRPDPSTP</sequence>
<evidence type="ECO:0000256" key="1">
    <source>
        <dbReference type="SAM" id="MobiDB-lite"/>
    </source>
</evidence>
<dbReference type="Gene3D" id="2.40.33.20">
    <property type="entry name" value="PK beta-barrel domain-like"/>
    <property type="match status" value="1"/>
</dbReference>
<name>A0ABV1NVG3_9ACTN</name>
<comment type="caution">
    <text evidence="3">The sequence shown here is derived from an EMBL/GenBank/DDBJ whole genome shotgun (WGS) entry which is preliminary data.</text>
</comment>
<dbReference type="PANTHER" id="PTHR36930">
    <property type="entry name" value="METAL-SULFUR CLUSTER BIOSYNTHESIS PROTEINS YUAD-RELATED"/>
    <property type="match status" value="1"/>
</dbReference>
<gene>
    <name evidence="3" type="ORF">V6R90_04375</name>
</gene>
<organism evidence="3 4">
    <name type="scientific">Nocardioides kribbensis</name>
    <dbReference type="NCBI Taxonomy" id="305517"/>
    <lineage>
        <taxon>Bacteria</taxon>
        <taxon>Bacillati</taxon>
        <taxon>Actinomycetota</taxon>
        <taxon>Actinomycetes</taxon>
        <taxon>Propionibacteriales</taxon>
        <taxon>Nocardioidaceae</taxon>
        <taxon>Nocardioides</taxon>
    </lineage>
</organism>
<dbReference type="InterPro" id="IPR052716">
    <property type="entry name" value="MOSC_domain"/>
</dbReference>
<dbReference type="PANTHER" id="PTHR36930:SF1">
    <property type="entry name" value="MOSC DOMAIN-CONTAINING PROTEIN"/>
    <property type="match status" value="1"/>
</dbReference>
<dbReference type="EMBL" id="JBEGDP010000003">
    <property type="protein sequence ID" value="MEQ7846505.1"/>
    <property type="molecule type" value="Genomic_DNA"/>
</dbReference>
<keyword evidence="4" id="KW-1185">Reference proteome</keyword>
<dbReference type="SUPFAM" id="SSF50800">
    <property type="entry name" value="PK beta-barrel domain-like"/>
    <property type="match status" value="1"/>
</dbReference>
<evidence type="ECO:0000313" key="3">
    <source>
        <dbReference type="EMBL" id="MEQ7846505.1"/>
    </source>
</evidence>
<dbReference type="Proteomes" id="UP001482520">
    <property type="component" value="Unassembled WGS sequence"/>
</dbReference>
<feature type="compositionally biased region" description="Low complexity" evidence="1">
    <location>
        <begin position="1"/>
        <end position="36"/>
    </location>
</feature>
<evidence type="ECO:0000313" key="4">
    <source>
        <dbReference type="Proteomes" id="UP001482520"/>
    </source>
</evidence>
<dbReference type="RefSeq" id="WP_349803896.1">
    <property type="nucleotide sequence ID" value="NZ_JBEGDP010000003.1"/>
</dbReference>
<dbReference type="InterPro" id="IPR005302">
    <property type="entry name" value="MoCF_Sase_C"/>
</dbReference>
<feature type="region of interest" description="Disordered" evidence="1">
    <location>
        <begin position="166"/>
        <end position="200"/>
    </location>
</feature>